<comment type="subcellular location">
    <subcellularLocation>
        <location evidence="1 5">Cytoplasm</location>
    </subcellularLocation>
</comment>
<name>A0A9E2NKT4_9FIRM</name>
<dbReference type="GO" id="GO:0043023">
    <property type="term" value="F:ribosomal large subunit binding"/>
    <property type="evidence" value="ECO:0007669"/>
    <property type="project" value="TreeGrafter"/>
</dbReference>
<comment type="function">
    <text evidence="5">Responsible for the release of ribosomes from messenger RNA at the termination of protein biosynthesis. May increase the efficiency of translation by recycling ribosomes from one round of translation to another.</text>
</comment>
<dbReference type="FunFam" id="3.30.1360.40:FF:000001">
    <property type="entry name" value="Ribosome-recycling factor"/>
    <property type="match status" value="1"/>
</dbReference>
<reference evidence="8" key="1">
    <citation type="journal article" date="2021" name="PeerJ">
        <title>Extensive microbial diversity within the chicken gut microbiome revealed by metagenomics and culture.</title>
        <authorList>
            <person name="Gilroy R."/>
            <person name="Ravi A."/>
            <person name="Getino M."/>
            <person name="Pursley I."/>
            <person name="Horton D.L."/>
            <person name="Alikhan N.F."/>
            <person name="Baker D."/>
            <person name="Gharbi K."/>
            <person name="Hall N."/>
            <person name="Watson M."/>
            <person name="Adriaenssens E.M."/>
            <person name="Foster-Nyarko E."/>
            <person name="Jarju S."/>
            <person name="Secka A."/>
            <person name="Antonio M."/>
            <person name="Oren A."/>
            <person name="Chaudhuri R.R."/>
            <person name="La Ragione R."/>
            <person name="Hildebrand F."/>
            <person name="Pallen M.J."/>
        </authorList>
    </citation>
    <scope>NUCLEOTIDE SEQUENCE</scope>
    <source>
        <strain evidence="8">B5-657</strain>
    </source>
</reference>
<organism evidence="8 9">
    <name type="scientific">Candidatus Cellulosilyticum pullistercoris</name>
    <dbReference type="NCBI Taxonomy" id="2838521"/>
    <lineage>
        <taxon>Bacteria</taxon>
        <taxon>Bacillati</taxon>
        <taxon>Bacillota</taxon>
        <taxon>Clostridia</taxon>
        <taxon>Lachnospirales</taxon>
        <taxon>Cellulosilyticaceae</taxon>
        <taxon>Cellulosilyticum</taxon>
    </lineage>
</organism>
<keyword evidence="6" id="KW-0175">Coiled coil</keyword>
<reference evidence="8" key="2">
    <citation type="submission" date="2021-04" db="EMBL/GenBank/DDBJ databases">
        <authorList>
            <person name="Gilroy R."/>
        </authorList>
    </citation>
    <scope>NUCLEOTIDE SEQUENCE</scope>
    <source>
        <strain evidence="8">B5-657</strain>
    </source>
</reference>
<comment type="similarity">
    <text evidence="2 5">Belongs to the RRF family.</text>
</comment>
<sequence length="184" mass="20879">MKQTLAKFEEKMKKSIASLGDDYATIRAGRANPHVLDRIVVDYYGVATPLQQVGNITVPEARILQIQPWEKALLKAIEKAINESEIGINPTNDGNVIRLVFPELTEERRKDLTKDIKKKGETSKVAIRNIRRDALDTFKKMEKANEITKDEVELAEKEVQKLTDKFVGEIDTMVENKSKEILSV</sequence>
<dbReference type="InterPro" id="IPR002661">
    <property type="entry name" value="Ribosome_recyc_fac"/>
</dbReference>
<dbReference type="CDD" id="cd00520">
    <property type="entry name" value="RRF"/>
    <property type="match status" value="1"/>
</dbReference>
<dbReference type="SUPFAM" id="SSF55194">
    <property type="entry name" value="Ribosome recycling factor, RRF"/>
    <property type="match status" value="1"/>
</dbReference>
<keyword evidence="3 5" id="KW-0963">Cytoplasm</keyword>
<accession>A0A9E2NKT4</accession>
<dbReference type="Pfam" id="PF01765">
    <property type="entry name" value="RRF"/>
    <property type="match status" value="1"/>
</dbReference>
<dbReference type="Gene3D" id="1.10.132.20">
    <property type="entry name" value="Ribosome-recycling factor"/>
    <property type="match status" value="1"/>
</dbReference>
<evidence type="ECO:0000313" key="9">
    <source>
        <dbReference type="Proteomes" id="UP000824229"/>
    </source>
</evidence>
<feature type="domain" description="Ribosome recycling factor" evidence="7">
    <location>
        <begin position="21"/>
        <end position="182"/>
    </location>
</feature>
<dbReference type="NCBIfam" id="TIGR00496">
    <property type="entry name" value="frr"/>
    <property type="match status" value="1"/>
</dbReference>
<dbReference type="GO" id="GO:0005737">
    <property type="term" value="C:cytoplasm"/>
    <property type="evidence" value="ECO:0007669"/>
    <property type="project" value="UniProtKB-SubCell"/>
</dbReference>
<dbReference type="EMBL" id="JAHLFQ010000062">
    <property type="protein sequence ID" value="MBU3803764.1"/>
    <property type="molecule type" value="Genomic_DNA"/>
</dbReference>
<evidence type="ECO:0000256" key="5">
    <source>
        <dbReference type="HAMAP-Rule" id="MF_00040"/>
    </source>
</evidence>
<feature type="coiled-coil region" evidence="6">
    <location>
        <begin position="138"/>
        <end position="165"/>
    </location>
</feature>
<dbReference type="InterPro" id="IPR036191">
    <property type="entry name" value="RRF_sf"/>
</dbReference>
<evidence type="ECO:0000259" key="7">
    <source>
        <dbReference type="Pfam" id="PF01765"/>
    </source>
</evidence>
<dbReference type="HAMAP" id="MF_00040">
    <property type="entry name" value="RRF"/>
    <property type="match status" value="1"/>
</dbReference>
<dbReference type="PANTHER" id="PTHR20982:SF3">
    <property type="entry name" value="MITOCHONDRIAL RIBOSOME RECYCLING FACTOR PSEUDO 1"/>
    <property type="match status" value="1"/>
</dbReference>
<dbReference type="PANTHER" id="PTHR20982">
    <property type="entry name" value="RIBOSOME RECYCLING FACTOR"/>
    <property type="match status" value="1"/>
</dbReference>
<proteinExistence type="inferred from homology"/>
<protein>
    <recommendedName>
        <fullName evidence="5">Ribosome-recycling factor</fullName>
        <shortName evidence="5">RRF</shortName>
    </recommendedName>
    <alternativeName>
        <fullName evidence="5">Ribosome-releasing factor</fullName>
    </alternativeName>
</protein>
<evidence type="ECO:0000256" key="1">
    <source>
        <dbReference type="ARBA" id="ARBA00004496"/>
    </source>
</evidence>
<dbReference type="InterPro" id="IPR023584">
    <property type="entry name" value="Ribosome_recyc_fac_dom"/>
</dbReference>
<evidence type="ECO:0000256" key="3">
    <source>
        <dbReference type="ARBA" id="ARBA00022490"/>
    </source>
</evidence>
<gene>
    <name evidence="5 8" type="primary">frr</name>
    <name evidence="8" type="ORF">H9872_03265</name>
</gene>
<dbReference type="AlphaFoldDB" id="A0A9E2NKT4"/>
<dbReference type="Proteomes" id="UP000824229">
    <property type="component" value="Unassembled WGS sequence"/>
</dbReference>
<keyword evidence="4 5" id="KW-0648">Protein biosynthesis</keyword>
<dbReference type="Gene3D" id="3.30.1360.40">
    <property type="match status" value="1"/>
</dbReference>
<evidence type="ECO:0000256" key="2">
    <source>
        <dbReference type="ARBA" id="ARBA00005912"/>
    </source>
</evidence>
<dbReference type="FunFam" id="1.10.132.20:FF:000001">
    <property type="entry name" value="Ribosome-recycling factor"/>
    <property type="match status" value="1"/>
</dbReference>
<comment type="caution">
    <text evidence="8">The sequence shown here is derived from an EMBL/GenBank/DDBJ whole genome shotgun (WGS) entry which is preliminary data.</text>
</comment>
<dbReference type="GO" id="GO:0006415">
    <property type="term" value="P:translational termination"/>
    <property type="evidence" value="ECO:0007669"/>
    <property type="project" value="UniProtKB-UniRule"/>
</dbReference>
<evidence type="ECO:0000256" key="4">
    <source>
        <dbReference type="ARBA" id="ARBA00022917"/>
    </source>
</evidence>
<evidence type="ECO:0000256" key="6">
    <source>
        <dbReference type="SAM" id="Coils"/>
    </source>
</evidence>
<evidence type="ECO:0000313" key="8">
    <source>
        <dbReference type="EMBL" id="MBU3803764.1"/>
    </source>
</evidence>